<organism evidence="1 2">
    <name type="scientific">Gossypium arboreum</name>
    <name type="common">Tree cotton</name>
    <name type="synonym">Gossypium nanking</name>
    <dbReference type="NCBI Taxonomy" id="29729"/>
    <lineage>
        <taxon>Eukaryota</taxon>
        <taxon>Viridiplantae</taxon>
        <taxon>Streptophyta</taxon>
        <taxon>Embryophyta</taxon>
        <taxon>Tracheophyta</taxon>
        <taxon>Spermatophyta</taxon>
        <taxon>Magnoliopsida</taxon>
        <taxon>eudicotyledons</taxon>
        <taxon>Gunneridae</taxon>
        <taxon>Pentapetalae</taxon>
        <taxon>rosids</taxon>
        <taxon>malvids</taxon>
        <taxon>Malvales</taxon>
        <taxon>Malvaceae</taxon>
        <taxon>Malvoideae</taxon>
        <taxon>Gossypium</taxon>
    </lineage>
</organism>
<sequence length="106" mass="12118">MISIGPLHHDDPTLLESEKLKLKLAEIFVKNIGVDRDTLYNNMTTEIDGLKKCYYPKLLEESNHGKKFMEAIIRFIDSTVKDPQSHQQDSWLPNNTDFALVNGGSR</sequence>
<dbReference type="InterPro" id="IPR004158">
    <property type="entry name" value="DUF247_pln"/>
</dbReference>
<gene>
    <name evidence="1" type="ORF">F383_27184</name>
</gene>
<protein>
    <submittedName>
        <fullName evidence="1">Zinc finger FYVE domain-containing 26</fullName>
    </submittedName>
</protein>
<dbReference type="AlphaFoldDB" id="A0A0B0MSA5"/>
<proteinExistence type="predicted"/>
<dbReference type="Proteomes" id="UP000032142">
    <property type="component" value="Unassembled WGS sequence"/>
</dbReference>
<reference evidence="2" key="1">
    <citation type="submission" date="2014-09" db="EMBL/GenBank/DDBJ databases">
        <authorList>
            <person name="Mudge J."/>
            <person name="Ramaraj T."/>
            <person name="Lindquist I.E."/>
            <person name="Bharti A.K."/>
            <person name="Sundararajan A."/>
            <person name="Cameron C.T."/>
            <person name="Woodward J.E."/>
            <person name="May G.D."/>
            <person name="Brubaker C."/>
            <person name="Broadhvest J."/>
            <person name="Wilkins T.A."/>
        </authorList>
    </citation>
    <scope>NUCLEOTIDE SEQUENCE</scope>
    <source>
        <strain evidence="2">cv. AKA8401</strain>
    </source>
</reference>
<dbReference type="EMBL" id="JRRC01373731">
    <property type="protein sequence ID" value="KHG03655.1"/>
    <property type="molecule type" value="Genomic_DNA"/>
</dbReference>
<evidence type="ECO:0000313" key="2">
    <source>
        <dbReference type="Proteomes" id="UP000032142"/>
    </source>
</evidence>
<accession>A0A0B0MSA5</accession>
<dbReference type="Pfam" id="PF03140">
    <property type="entry name" value="DUF247"/>
    <property type="match status" value="1"/>
</dbReference>
<name>A0A0B0MSA5_GOSAR</name>
<keyword evidence="2" id="KW-1185">Reference proteome</keyword>
<evidence type="ECO:0000313" key="1">
    <source>
        <dbReference type="EMBL" id="KHG03655.1"/>
    </source>
</evidence>
<comment type="caution">
    <text evidence="1">The sequence shown here is derived from an EMBL/GenBank/DDBJ whole genome shotgun (WGS) entry which is preliminary data.</text>
</comment>